<evidence type="ECO:0000256" key="4">
    <source>
        <dbReference type="ARBA" id="ARBA00022475"/>
    </source>
</evidence>
<comment type="catalytic activity">
    <reaction evidence="1">
        <text>ATP + protein L-histidine = ADP + protein N-phospho-L-histidine.</text>
        <dbReference type="EC" id="2.7.13.3"/>
    </reaction>
</comment>
<dbReference type="Proteomes" id="UP000829401">
    <property type="component" value="Chromosome"/>
</dbReference>
<evidence type="ECO:0000259" key="12">
    <source>
        <dbReference type="PROSITE" id="PS50885"/>
    </source>
</evidence>
<organism evidence="13 14">
    <name type="scientific">Alicyclobacillus acidoterrestris (strain ATCC 49025 / DSM 3922 / CIP 106132 / NCIMB 13137 / GD3B)</name>
    <dbReference type="NCBI Taxonomy" id="1356854"/>
    <lineage>
        <taxon>Bacteria</taxon>
        <taxon>Bacillati</taxon>
        <taxon>Bacillota</taxon>
        <taxon>Bacilli</taxon>
        <taxon>Bacillales</taxon>
        <taxon>Alicyclobacillaceae</taxon>
        <taxon>Alicyclobacillus</taxon>
    </lineage>
</organism>
<dbReference type="GO" id="GO:0005886">
    <property type="term" value="C:plasma membrane"/>
    <property type="evidence" value="ECO:0007669"/>
    <property type="project" value="UniProtKB-SubCell"/>
</dbReference>
<keyword evidence="14" id="KW-1185">Reference proteome</keyword>
<evidence type="ECO:0000256" key="1">
    <source>
        <dbReference type="ARBA" id="ARBA00000085"/>
    </source>
</evidence>
<dbReference type="PANTHER" id="PTHR45528">
    <property type="entry name" value="SENSOR HISTIDINE KINASE CPXA"/>
    <property type="match status" value="1"/>
</dbReference>
<reference evidence="14" key="1">
    <citation type="journal article" date="2022" name="G3 (Bethesda)">
        <title>Unveiling the complete genome sequence of Alicyclobacillus acidoterrestris DSM 3922T, a taint-producing strain.</title>
        <authorList>
            <person name="Leonardo I.C."/>
            <person name="Barreto Crespo M.T."/>
            <person name="Gaspar F.B."/>
        </authorList>
    </citation>
    <scope>NUCLEOTIDE SEQUENCE [LARGE SCALE GENOMIC DNA]</scope>
    <source>
        <strain evidence="14">DSM 3922</strain>
    </source>
</reference>
<dbReference type="AlphaFoldDB" id="T0D449"/>
<dbReference type="EC" id="2.7.13.3" evidence="3"/>
<protein>
    <recommendedName>
        <fullName evidence="3">histidine kinase</fullName>
        <ecNumber evidence="3">2.7.13.3</ecNumber>
    </recommendedName>
</protein>
<evidence type="ECO:0000313" key="13">
    <source>
        <dbReference type="EMBL" id="UNO49548.1"/>
    </source>
</evidence>
<keyword evidence="9" id="KW-0067">ATP-binding</keyword>
<dbReference type="KEGG" id="aaco:K1I37_03090"/>
<dbReference type="EMBL" id="CP080467">
    <property type="protein sequence ID" value="UNO49548.1"/>
    <property type="molecule type" value="Genomic_DNA"/>
</dbReference>
<dbReference type="eggNOG" id="COG3290">
    <property type="taxonomic scope" value="Bacteria"/>
</dbReference>
<dbReference type="PROSITE" id="PS50885">
    <property type="entry name" value="HAMP"/>
    <property type="match status" value="1"/>
</dbReference>
<evidence type="ECO:0000256" key="6">
    <source>
        <dbReference type="ARBA" id="ARBA00022679"/>
    </source>
</evidence>
<dbReference type="Gene3D" id="6.10.340.10">
    <property type="match status" value="1"/>
</dbReference>
<evidence type="ECO:0000313" key="14">
    <source>
        <dbReference type="Proteomes" id="UP000829401"/>
    </source>
</evidence>
<dbReference type="PANTHER" id="PTHR45528:SF1">
    <property type="entry name" value="SENSOR HISTIDINE KINASE CPXA"/>
    <property type="match status" value="1"/>
</dbReference>
<keyword evidence="7" id="KW-0547">Nucleotide-binding</keyword>
<keyword evidence="5" id="KW-0597">Phosphoprotein</keyword>
<dbReference type="GO" id="GO:0005524">
    <property type="term" value="F:ATP binding"/>
    <property type="evidence" value="ECO:0007669"/>
    <property type="project" value="UniProtKB-KW"/>
</dbReference>
<evidence type="ECO:0000256" key="5">
    <source>
        <dbReference type="ARBA" id="ARBA00022553"/>
    </source>
</evidence>
<dbReference type="OrthoDB" id="2801182at2"/>
<accession>A0A9E6ZI44</accession>
<feature type="domain" description="HAMP" evidence="12">
    <location>
        <begin position="348"/>
        <end position="400"/>
    </location>
</feature>
<evidence type="ECO:0000256" key="3">
    <source>
        <dbReference type="ARBA" id="ARBA00012438"/>
    </source>
</evidence>
<evidence type="ECO:0000256" key="9">
    <source>
        <dbReference type="ARBA" id="ARBA00022840"/>
    </source>
</evidence>
<keyword evidence="10" id="KW-0902">Two-component regulatory system</keyword>
<comment type="subcellular location">
    <subcellularLocation>
        <location evidence="2">Cell membrane</location>
        <topology evidence="2">Multi-pass membrane protein</topology>
    </subcellularLocation>
</comment>
<dbReference type="STRING" id="1356854.N007_10860"/>
<evidence type="ECO:0000256" key="8">
    <source>
        <dbReference type="ARBA" id="ARBA00022777"/>
    </source>
</evidence>
<dbReference type="RefSeq" id="WP_021297223.1">
    <property type="nucleotide sequence ID" value="NZ_AURB01000147.1"/>
</dbReference>
<keyword evidence="11" id="KW-0472">Membrane</keyword>
<dbReference type="CDD" id="cd06225">
    <property type="entry name" value="HAMP"/>
    <property type="match status" value="1"/>
</dbReference>
<evidence type="ECO:0000256" key="2">
    <source>
        <dbReference type="ARBA" id="ARBA00004651"/>
    </source>
</evidence>
<accession>T0D449</accession>
<dbReference type="GO" id="GO:0000160">
    <property type="term" value="P:phosphorelay signal transduction system"/>
    <property type="evidence" value="ECO:0007669"/>
    <property type="project" value="UniProtKB-KW"/>
</dbReference>
<keyword evidence="8" id="KW-0418">Kinase</keyword>
<evidence type="ECO:0000256" key="11">
    <source>
        <dbReference type="ARBA" id="ARBA00023136"/>
    </source>
</evidence>
<proteinExistence type="predicted"/>
<dbReference type="InterPro" id="IPR050398">
    <property type="entry name" value="HssS/ArlS-like"/>
</dbReference>
<evidence type="ECO:0000256" key="7">
    <source>
        <dbReference type="ARBA" id="ARBA00022741"/>
    </source>
</evidence>
<sequence>MVKVANSLRQQFLRNTLSLLLIIGLISGFVQIYFMNKHVNVEIQDQANLVTQGIRMQISETDLASSGIEHQIDLRMSTYSKYIATLLAGKDVTQVSQTELKDICQQLGLSGITLFAKQANDIVGVQSTDAAEIGFSFQKVGYLKLGEALLNGADVAMPGATYSAPNLVVLPIAQSQSHTGTPAFFKYAYYHPPGTNYIIDPYIQADEVNQFTKSVGANSWINEMEKTNPNIDEMAVLNPKVFANPTLATKIYPPLKQVIFGKYTYRNQRDTDSLKEMVSKPEKVSYVEREDGHRVYKMFVPINDGDVLYVALNYDRMSQPIYRLSMVLIVFGLIGLIALFFTTARFFNRIYENISKIKSQIKLLETRDFTARSKVSDRGELNELSASTNHMAETLQTVLRDTDEQVEQTQRLSVLLESEASKTMEKIYTMSMKETADGRAAAEGFMDFLDRVESKLQSIPDTSETSVLMDEITRIRNLVKKRTEATTDMTLTLADLLTSLHEEAVKLSDIAARLQGNLSGFKL</sequence>
<evidence type="ECO:0000256" key="10">
    <source>
        <dbReference type="ARBA" id="ARBA00023012"/>
    </source>
</evidence>
<keyword evidence="6" id="KW-0808">Transferase</keyword>
<dbReference type="GO" id="GO:0004673">
    <property type="term" value="F:protein histidine kinase activity"/>
    <property type="evidence" value="ECO:0007669"/>
    <property type="project" value="UniProtKB-EC"/>
</dbReference>
<dbReference type="InterPro" id="IPR003660">
    <property type="entry name" value="HAMP_dom"/>
</dbReference>
<keyword evidence="4" id="KW-1003">Cell membrane</keyword>
<name>T0D449_ALIAG</name>
<gene>
    <name evidence="13" type="ORF">K1I37_03090</name>
</gene>